<evidence type="ECO:0000256" key="1">
    <source>
        <dbReference type="SAM" id="MobiDB-lite"/>
    </source>
</evidence>
<keyword evidence="4" id="KW-1185">Reference proteome</keyword>
<gene>
    <name evidence="3" type="ORF">EGW08_003955</name>
</gene>
<name>A0A3S1BTD2_ELYCH</name>
<dbReference type="Proteomes" id="UP000271974">
    <property type="component" value="Unassembled WGS sequence"/>
</dbReference>
<dbReference type="GO" id="GO:0000175">
    <property type="term" value="F:3'-5'-RNA exonuclease activity"/>
    <property type="evidence" value="ECO:0007669"/>
    <property type="project" value="TreeGrafter"/>
</dbReference>
<feature type="compositionally biased region" description="Polar residues" evidence="1">
    <location>
        <begin position="294"/>
        <end position="303"/>
    </location>
</feature>
<dbReference type="EMBL" id="RQTK01000088">
    <property type="protein sequence ID" value="RUS88253.1"/>
    <property type="molecule type" value="Genomic_DNA"/>
</dbReference>
<feature type="domain" description="Endonuclease/exonuclease/phosphatase" evidence="2">
    <location>
        <begin position="451"/>
        <end position="729"/>
    </location>
</feature>
<comment type="caution">
    <text evidence="3">The sequence shown here is derived from an EMBL/GenBank/DDBJ whole genome shotgun (WGS) entry which is preliminary data.</text>
</comment>
<evidence type="ECO:0000313" key="4">
    <source>
        <dbReference type="Proteomes" id="UP000271974"/>
    </source>
</evidence>
<organism evidence="3 4">
    <name type="scientific">Elysia chlorotica</name>
    <name type="common">Eastern emerald elysia</name>
    <name type="synonym">Sea slug</name>
    <dbReference type="NCBI Taxonomy" id="188477"/>
    <lineage>
        <taxon>Eukaryota</taxon>
        <taxon>Metazoa</taxon>
        <taxon>Spiralia</taxon>
        <taxon>Lophotrochozoa</taxon>
        <taxon>Mollusca</taxon>
        <taxon>Gastropoda</taxon>
        <taxon>Heterobranchia</taxon>
        <taxon>Euthyneura</taxon>
        <taxon>Panpulmonata</taxon>
        <taxon>Sacoglossa</taxon>
        <taxon>Placobranchoidea</taxon>
        <taxon>Plakobranchidae</taxon>
        <taxon>Elysia</taxon>
    </lineage>
</organism>
<accession>A0A3S1BTD2</accession>
<dbReference type="InterPro" id="IPR036691">
    <property type="entry name" value="Endo/exonu/phosph_ase_sf"/>
</dbReference>
<dbReference type="PANTHER" id="PTHR12121">
    <property type="entry name" value="CARBON CATABOLITE REPRESSOR PROTEIN 4"/>
    <property type="match status" value="1"/>
</dbReference>
<evidence type="ECO:0000259" key="2">
    <source>
        <dbReference type="Pfam" id="PF03372"/>
    </source>
</evidence>
<feature type="compositionally biased region" description="Polar residues" evidence="1">
    <location>
        <begin position="353"/>
        <end position="372"/>
    </location>
</feature>
<dbReference type="SUPFAM" id="SSF56219">
    <property type="entry name" value="DNase I-like"/>
    <property type="match status" value="1"/>
</dbReference>
<feature type="region of interest" description="Disordered" evidence="1">
    <location>
        <begin position="126"/>
        <end position="149"/>
    </location>
</feature>
<feature type="compositionally biased region" description="Basic and acidic residues" evidence="1">
    <location>
        <begin position="252"/>
        <end position="270"/>
    </location>
</feature>
<proteinExistence type="predicted"/>
<protein>
    <recommendedName>
        <fullName evidence="2">Endonuclease/exonuclease/phosphatase domain-containing protein</fullName>
    </recommendedName>
</protein>
<feature type="compositionally biased region" description="Basic and acidic residues" evidence="1">
    <location>
        <begin position="1"/>
        <end position="36"/>
    </location>
</feature>
<dbReference type="InterPro" id="IPR005135">
    <property type="entry name" value="Endo/exonuclease/phosphatase"/>
</dbReference>
<reference evidence="3 4" key="1">
    <citation type="submission" date="2019-01" db="EMBL/GenBank/DDBJ databases">
        <title>A draft genome assembly of the solar-powered sea slug Elysia chlorotica.</title>
        <authorList>
            <person name="Cai H."/>
            <person name="Li Q."/>
            <person name="Fang X."/>
            <person name="Li J."/>
            <person name="Curtis N.E."/>
            <person name="Altenburger A."/>
            <person name="Shibata T."/>
            <person name="Feng M."/>
            <person name="Maeda T."/>
            <person name="Schwartz J.A."/>
            <person name="Shigenobu S."/>
            <person name="Lundholm N."/>
            <person name="Nishiyama T."/>
            <person name="Yang H."/>
            <person name="Hasebe M."/>
            <person name="Li S."/>
            <person name="Pierce S.K."/>
            <person name="Wang J."/>
        </authorList>
    </citation>
    <scope>NUCLEOTIDE SEQUENCE [LARGE SCALE GENOMIC DNA]</scope>
    <source>
        <strain evidence="3">EC2010</strain>
        <tissue evidence="3">Whole organism of an adult</tissue>
    </source>
</reference>
<dbReference type="Pfam" id="PF03372">
    <property type="entry name" value="Exo_endo_phos"/>
    <property type="match status" value="1"/>
</dbReference>
<dbReference type="OrthoDB" id="10253982at2759"/>
<feature type="compositionally biased region" description="Basic and acidic residues" evidence="1">
    <location>
        <begin position="81"/>
        <end position="93"/>
    </location>
</feature>
<dbReference type="PANTHER" id="PTHR12121:SF98">
    <property type="entry name" value="ENDONUCLEASE_EXONUCLEASE_PHOSPHATASE DOMAIN-CONTAINING PROTEIN"/>
    <property type="match status" value="1"/>
</dbReference>
<feature type="region of interest" description="Disordered" evidence="1">
    <location>
        <begin position="1"/>
        <end position="93"/>
    </location>
</feature>
<dbReference type="STRING" id="188477.A0A3S1BTD2"/>
<dbReference type="InterPro" id="IPR050410">
    <property type="entry name" value="CCR4/nocturin_mRNA_transcr"/>
</dbReference>
<sequence>MEVEPEETKEKGSSKADEEAKGETPDQPKTQEKSEDTVESMDTAEVEANVSSPKKKTESPAKAKNTTPAKKRKLEEDEEEAAAKRLKTVEPEPTEIKDLSDYVMVNKEDVPAADSKEVLDCVPKLPEEPVMETDDAASRVFVPPSKDGGPIIVPLTEAELAKQYTQVPVDRDEASSILVEVGSESAADTTSMSVRSLDVSDAVSMDSISTGDDAATAPGQRVANPSAGGNSVPSAAAPVKQDTAEETGGASAKEEVKASPMKEDAKKSSEQQEITNSPAKEVKSSPAKEGISASPAQQKKSSTVNQNNVQQVNNIPIPAQSQTASAVEASPAQPSPALGATTDAGATHIAKNGTHSPSKENNTSQVSSQDVISKSPVKPAAQPNNLLSSSAIDSRKFVLNPAFPLELMDPAFCFSVVSYNILAECHWKRQDYSYTPSEYMEQGYRHSVLLKELDYLEGDIVCMQEVDPKYYKDTLLPAMTSRGYSGSFIKRTQDYFDEGEATFVKNSRFNIKHSEGISLKELAYKEIDESGLSAEVSAAVKEYLDRSDVIMLSQLECVKTGKMLTVANIHVVYSRDAPDVQCIEIACAIKQLVSKAGSDLNPYIICGDFNCKTTMPGYQLAKDGYLSDDHIRTLQNLEALKNTDGSSRSLIHHLWKAFQHTSSNLKSAYEVTMSKEPVLTSYTNKTHGCLDYVFYSSASLDTVGVLETLDESVLTKNGGIPEVNIPSDHLSLKAVFRMK</sequence>
<feature type="region of interest" description="Disordered" evidence="1">
    <location>
        <begin position="207"/>
        <end position="306"/>
    </location>
</feature>
<feature type="region of interest" description="Disordered" evidence="1">
    <location>
        <begin position="320"/>
        <end position="385"/>
    </location>
</feature>
<evidence type="ECO:0000313" key="3">
    <source>
        <dbReference type="EMBL" id="RUS88253.1"/>
    </source>
</evidence>
<dbReference type="Gene3D" id="3.60.10.10">
    <property type="entry name" value="Endonuclease/exonuclease/phosphatase"/>
    <property type="match status" value="1"/>
</dbReference>
<dbReference type="AlphaFoldDB" id="A0A3S1BTD2"/>